<dbReference type="SUPFAM" id="SSF52540">
    <property type="entry name" value="P-loop containing nucleoside triphosphate hydrolases"/>
    <property type="match status" value="1"/>
</dbReference>
<dbReference type="InterPro" id="IPR058752">
    <property type="entry name" value="RDRP_C_head"/>
</dbReference>
<dbReference type="PROSITE" id="PS51194">
    <property type="entry name" value="HELICASE_CTER"/>
    <property type="match status" value="1"/>
</dbReference>
<evidence type="ECO:0000256" key="7">
    <source>
        <dbReference type="ARBA" id="ARBA00022840"/>
    </source>
</evidence>
<dbReference type="SMART" id="SM00487">
    <property type="entry name" value="DEXDc"/>
    <property type="match status" value="1"/>
</dbReference>
<dbReference type="InterPro" id="IPR007855">
    <property type="entry name" value="RDRP"/>
</dbReference>
<dbReference type="PANTHER" id="PTHR23079">
    <property type="entry name" value="RNA-DEPENDENT RNA POLYMERASE"/>
    <property type="match status" value="1"/>
</dbReference>
<proteinExistence type="inferred from homology"/>
<dbReference type="GO" id="GO:0003968">
    <property type="term" value="F:RNA-directed RNA polymerase activity"/>
    <property type="evidence" value="ECO:0007669"/>
    <property type="project" value="UniProtKB-KW"/>
</dbReference>
<dbReference type="Gene3D" id="3.30.460.10">
    <property type="entry name" value="Beta Polymerase, domain 2"/>
    <property type="match status" value="1"/>
</dbReference>
<dbReference type="GO" id="GO:0031380">
    <property type="term" value="C:nuclear RNA-directed RNA polymerase complex"/>
    <property type="evidence" value="ECO:0007669"/>
    <property type="project" value="TreeGrafter"/>
</dbReference>
<dbReference type="Pfam" id="PF00271">
    <property type="entry name" value="Helicase_C"/>
    <property type="match status" value="1"/>
</dbReference>
<reference evidence="13 14" key="1">
    <citation type="journal article" date="2023" name="BMC Biol.">
        <title>The compact genome of the sponge Oopsacas minuta (Hexactinellida) is lacking key metazoan core genes.</title>
        <authorList>
            <person name="Santini S."/>
            <person name="Schenkelaars Q."/>
            <person name="Jourda C."/>
            <person name="Duchesne M."/>
            <person name="Belahbib H."/>
            <person name="Rocher C."/>
            <person name="Selva M."/>
            <person name="Riesgo A."/>
            <person name="Vervoort M."/>
            <person name="Leys S.P."/>
            <person name="Kodjabachian L."/>
            <person name="Le Bivic A."/>
            <person name="Borchiellini C."/>
            <person name="Claverie J.M."/>
            <person name="Renard E."/>
        </authorList>
    </citation>
    <scope>NUCLEOTIDE SEQUENCE [LARGE SCALE GENOMIC DNA]</scope>
    <source>
        <strain evidence="13">SPO-2</strain>
    </source>
</reference>
<feature type="domain" description="Helicase C-terminal" evidence="12">
    <location>
        <begin position="479"/>
        <end position="640"/>
    </location>
</feature>
<dbReference type="EMBL" id="JAKMXF010000354">
    <property type="protein sequence ID" value="KAI6646460.1"/>
    <property type="molecule type" value="Genomic_DNA"/>
</dbReference>
<evidence type="ECO:0000256" key="6">
    <source>
        <dbReference type="ARBA" id="ARBA00022741"/>
    </source>
</evidence>
<evidence type="ECO:0000259" key="11">
    <source>
        <dbReference type="PROSITE" id="PS51192"/>
    </source>
</evidence>
<evidence type="ECO:0000256" key="5">
    <source>
        <dbReference type="ARBA" id="ARBA00022695"/>
    </source>
</evidence>
<comment type="similarity">
    <text evidence="1">Belongs to the RdRP family.</text>
</comment>
<gene>
    <name evidence="13" type="ORF">LOD99_12581</name>
</gene>
<dbReference type="Pfam" id="PF26253">
    <property type="entry name" value="RdRP_head"/>
    <property type="match status" value="1"/>
</dbReference>
<accession>A0AAV7JDA7</accession>
<dbReference type="EC" id="2.7.7.48" evidence="2"/>
<evidence type="ECO:0000313" key="13">
    <source>
        <dbReference type="EMBL" id="KAI6646460.1"/>
    </source>
</evidence>
<evidence type="ECO:0000256" key="3">
    <source>
        <dbReference type="ARBA" id="ARBA00022484"/>
    </source>
</evidence>
<organism evidence="13 14">
    <name type="scientific">Oopsacas minuta</name>
    <dbReference type="NCBI Taxonomy" id="111878"/>
    <lineage>
        <taxon>Eukaryota</taxon>
        <taxon>Metazoa</taxon>
        <taxon>Porifera</taxon>
        <taxon>Hexactinellida</taxon>
        <taxon>Hexasterophora</taxon>
        <taxon>Lyssacinosida</taxon>
        <taxon>Leucopsacidae</taxon>
        <taxon>Oopsacas</taxon>
    </lineage>
</organism>
<dbReference type="InterPro" id="IPR014001">
    <property type="entry name" value="Helicase_ATP-bd"/>
</dbReference>
<dbReference type="InterPro" id="IPR043519">
    <property type="entry name" value="NT_sf"/>
</dbReference>
<dbReference type="SMART" id="SM00490">
    <property type="entry name" value="HELICc"/>
    <property type="match status" value="1"/>
</dbReference>
<keyword evidence="8" id="KW-0694">RNA-binding</keyword>
<keyword evidence="14" id="KW-1185">Reference proteome</keyword>
<evidence type="ECO:0000256" key="4">
    <source>
        <dbReference type="ARBA" id="ARBA00022679"/>
    </source>
</evidence>
<dbReference type="GO" id="GO:0030422">
    <property type="term" value="P:siRNA processing"/>
    <property type="evidence" value="ECO:0007669"/>
    <property type="project" value="TreeGrafter"/>
</dbReference>
<keyword evidence="4" id="KW-0808">Transferase</keyword>
<evidence type="ECO:0000313" key="14">
    <source>
        <dbReference type="Proteomes" id="UP001165289"/>
    </source>
</evidence>
<dbReference type="GO" id="GO:0005524">
    <property type="term" value="F:ATP binding"/>
    <property type="evidence" value="ECO:0007669"/>
    <property type="project" value="UniProtKB-KW"/>
</dbReference>
<dbReference type="PANTHER" id="PTHR23079:SF55">
    <property type="entry name" value="RNA-DIRECTED RNA POLYMERASE"/>
    <property type="match status" value="1"/>
</dbReference>
<keyword evidence="3 13" id="KW-0696">RNA-directed RNA polymerase</keyword>
<dbReference type="InterPro" id="IPR027417">
    <property type="entry name" value="P-loop_NTPase"/>
</dbReference>
<comment type="catalytic activity">
    <reaction evidence="10">
        <text>RNA(n) + a ribonucleoside 5'-triphosphate = RNA(n+1) + diphosphate</text>
        <dbReference type="Rhea" id="RHEA:21248"/>
        <dbReference type="Rhea" id="RHEA-COMP:14527"/>
        <dbReference type="Rhea" id="RHEA-COMP:17342"/>
        <dbReference type="ChEBI" id="CHEBI:33019"/>
        <dbReference type="ChEBI" id="CHEBI:61557"/>
        <dbReference type="ChEBI" id="CHEBI:140395"/>
        <dbReference type="EC" id="2.7.7.48"/>
    </reaction>
</comment>
<keyword evidence="5" id="KW-0548">Nucleotidyltransferase</keyword>
<sequence>MNCIVCKENEFPLENLCFYRKEDNSVHLMVRYESATFLEERFTIDQQKQNKIIIKCLKCDAYLGKKLGIGPNREEIMLFGADKVTINGESLDKKTRWGLVYQNAPFSQIVLRDDDSFLGHTRTPNVTSDSKRIKLSTENTNGEIILPQIEDESHFQYNDILKSDLIPKDYQTIAYIEALQRDFILVLPTGYGKTLVASMAAARMKQLNPNHMVLFIVERVPLVFQQGEAISIDTHLNVCTLTSETNTRLKHVRLNQGYYDVLVSTAGAYIAIQNKVGLHNFCYVVFDECHHAVKSHNYVTILNKIRECEPSRPRVLGLTASPPSSQKKTQITIELLKQFKQNFFNAPICHTLSIKKYQRDDASIQKNIITEPVNNMITQYSETLERGLYQLASCINNCSQEKLINKTDWKDAKYRSQLITMLYELKLHHNDIDKYVTSMKRICKMLDLTEMLGVTYAHQKLRDMDIFEGLDHQPSFSPRLQELFNILNEISDNSKIIIFVETRRMASILATVLKEDQKVNQKFSPLKIVGQSGPFGMNWVNDQEEIIENFRNGKCNLLVSTSVLEEGLDIPVCDVVIRFNGLKSLTSYKQSKGRARKWDNSRFILILSEDENRTFEEIQAQEYTVKSVLKEHHSETKFPSPFTENIIENIQKDIENTVSCSDHSQKCNILSSTECAVEFYLTGTHELFDIQDNIAKILFEKYFLKVKRIEQAACNSRWKSNGIFPFEDSLLNLGLQTQKPNIYERYKLLTVQWSFSIGNGGPEVWTRVRVPLDKEMKYQTKWTVNKISWGKFNDKHTFQVTEQLEANTFGEKGIFELSSDRTIHITIRNQADSRLTIEIPFASIFLFMLADWRENDVMLYLPLSFCPKVLSQSGEMLSCDNCSFLRFFGESPVFGISLAYKTSNWSKLWIFLHSPNTLSVPVYDSRIIECTSMETEAIILSDNSLYWDKEMQDCLWEFYVLKSIRNICLPEETIRKFTKEIYVADLSLIRALSKTFSYLLSLRCKDTTYYFFDLQSSFDKYLDTLKDYPLSSPASSHDNYCYIECAMVTPSTVIPLQSVFTQRNRLYRKFPKERFLNLAFREEHGEALKSSDVIDRVKNIIINGVTINGLNFYFLVCSGSQLRSKRAIFIHIRDGCVSETLRNMRHELMGDSIVANETKYLSRLGLFCTSDHPICDIPEANTHCLSDLFADNGLNLTDGNGKIRRSVAEKIFDNSEIVGNASLQNISAIQVRLAGLKGVFTIVDADTDTDFNSGLLHCDILYRKSMKKIEWTQSTLCLVKLGKYNDLHLNTQMMTLLTSLEDCSEQNWDPKPRLRAIYKEVLERNVRIFTDITIASTELTSHLPHNSNTAINCIDILSEPFHLSLLRCIYTFKIQNLIKKFHIPLKNGCLLMGIPDPIGILEDREVYVTFEDTSTKAPLTGRILVYKNPCLHPGDLLTPTAVDKIELHHLHNVIVFPSKGSTSLPACTGGGDLDGDEFGIIWDKDLIPPISAIFPSLNYDNVLNEYKEQLKSKEPERKNPIDTKIPLHMHDNIQTILAESYCKIISNDLLGIISHYHVAISDMKENGSRDELSIQLARLASLSVDSPKTGITPTIPDEAKVLIKEKGYPDFMEKTESTAYPSEKLLGELYQLAKSVCFETNEWQNILNYYNKQTFKQKIPHSIPLEIFQIPGHEGYMQDAKIRYFEYSNALQRIMLSFGIETEAEVILGLIIKCHPFLSADKNKVTSALITAMRYLTEEFREIFERNTPLDCYAKKAAAWYLTVYQQQQSEETTFLSFAWIMRKELCDLLAKQPNHTELDLHCSIGSTAREYIMQQSEFIHTNVNAKMCLLGKISSAINDFCIQQEKTINIPENGKVFNVEVFGSVSKFLCELESDLDISISLTNFGIDFIGKDNLAKMDIKKTRLHLLRLFVSPSLEEVALSKIEKFNLDFPIITLTMDSEMDTRSDISVDVSIESDGVLKSKYILQLYRTTGGIFFAFFWILIHWGRHIGILKCHTSPKSTGLILTAEFEALILYIYDEMLCKPETVTSDLECDNTILQSLTNLLMNAEIEKKLGLMLEEFFRRGYKITSESVNEIVYTWPIQGDPIHTISVTALNKISALLFQGWHCLAYTRNIFKLFERVQVQLTFAKRFTPFMSDRIRSSTRFYEKSWNTATGALIKIESSGRNLLLTAQGSASAIHKLATEISLMESNSALTRKYKSNSYHYILDGSTLIIMSEYSAKCRVKLSSFEQACCKQIHTNNHKSFLISAEQRVNPNWKSEGVNRIQTLLWNQLSRFPSNNKDLLKNLKFKSRFGFFYILDGPDSFQEVGDSLYLDEFEKCLVKGNRQIDSAEDKKELQTNSTISQQPSHDKSFNKIIKKTSKYNEKVLKSTTSAFCPGLPMTGTDEDIQLERTKSVYVKSLEECGFVRQVDICKSYTWRVEIQWQFSFDIRINLDDNLHVVSISERPLIWMLATIVGNRNVVDQSKTHDIRLRSESARPVQKDSDIYRLLLPDGLKSSLISINEGEIPTICERLKTKMKIIKHNQQVEYYKWKDVIAKISTGIEYCRDNFSLGRKFCELSLFHNEDEFRDAVKSENNSCRIKTVAANAVDISLRLSDAISKFI</sequence>
<feature type="domain" description="Helicase ATP-binding" evidence="11">
    <location>
        <begin position="174"/>
        <end position="340"/>
    </location>
</feature>
<keyword evidence="9" id="KW-0943">RNA-mediated gene silencing</keyword>
<dbReference type="InterPro" id="IPR057596">
    <property type="entry name" value="RDRP_core"/>
</dbReference>
<dbReference type="Proteomes" id="UP001165289">
    <property type="component" value="Unassembled WGS sequence"/>
</dbReference>
<dbReference type="InterPro" id="IPR001650">
    <property type="entry name" value="Helicase_C-like"/>
</dbReference>
<dbReference type="InterPro" id="IPR011545">
    <property type="entry name" value="DEAD/DEAH_box_helicase_dom"/>
</dbReference>
<keyword evidence="6" id="KW-0547">Nucleotide-binding</keyword>
<dbReference type="PROSITE" id="PS51192">
    <property type="entry name" value="HELICASE_ATP_BIND_1"/>
    <property type="match status" value="1"/>
</dbReference>
<dbReference type="Pfam" id="PF00270">
    <property type="entry name" value="DEAD"/>
    <property type="match status" value="1"/>
</dbReference>
<evidence type="ECO:0000256" key="8">
    <source>
        <dbReference type="ARBA" id="ARBA00022884"/>
    </source>
</evidence>
<evidence type="ECO:0000256" key="1">
    <source>
        <dbReference type="ARBA" id="ARBA00005762"/>
    </source>
</evidence>
<evidence type="ECO:0000256" key="10">
    <source>
        <dbReference type="ARBA" id="ARBA00048744"/>
    </source>
</evidence>
<comment type="caution">
    <text evidence="13">The sequence shown here is derived from an EMBL/GenBank/DDBJ whole genome shotgun (WGS) entry which is preliminary data.</text>
</comment>
<dbReference type="Gene3D" id="3.40.50.300">
    <property type="entry name" value="P-loop containing nucleotide triphosphate hydrolases"/>
    <property type="match status" value="2"/>
</dbReference>
<evidence type="ECO:0000256" key="9">
    <source>
        <dbReference type="ARBA" id="ARBA00023158"/>
    </source>
</evidence>
<name>A0AAV7JDA7_9METZ</name>
<dbReference type="GO" id="GO:0003723">
    <property type="term" value="F:RNA binding"/>
    <property type="evidence" value="ECO:0007669"/>
    <property type="project" value="UniProtKB-KW"/>
</dbReference>
<dbReference type="Pfam" id="PF05183">
    <property type="entry name" value="RdRP"/>
    <property type="match status" value="1"/>
</dbReference>
<keyword evidence="7" id="KW-0067">ATP-binding</keyword>
<protein>
    <recommendedName>
        <fullName evidence="2">RNA-directed RNA polymerase</fullName>
        <ecNumber evidence="2">2.7.7.48</ecNumber>
    </recommendedName>
</protein>
<evidence type="ECO:0000256" key="2">
    <source>
        <dbReference type="ARBA" id="ARBA00012494"/>
    </source>
</evidence>
<evidence type="ECO:0000259" key="12">
    <source>
        <dbReference type="PROSITE" id="PS51194"/>
    </source>
</evidence>